<name>A0A016T0D1_9BILA</name>
<protein>
    <submittedName>
        <fullName evidence="2">Uncharacterized protein</fullName>
    </submittedName>
</protein>
<evidence type="ECO:0000313" key="2">
    <source>
        <dbReference type="EMBL" id="EYB96071.1"/>
    </source>
</evidence>
<evidence type="ECO:0000256" key="1">
    <source>
        <dbReference type="SAM" id="SignalP"/>
    </source>
</evidence>
<dbReference type="AlphaFoldDB" id="A0A016T0D1"/>
<organism evidence="2 3">
    <name type="scientific">Ancylostoma ceylanicum</name>
    <dbReference type="NCBI Taxonomy" id="53326"/>
    <lineage>
        <taxon>Eukaryota</taxon>
        <taxon>Metazoa</taxon>
        <taxon>Ecdysozoa</taxon>
        <taxon>Nematoda</taxon>
        <taxon>Chromadorea</taxon>
        <taxon>Rhabditida</taxon>
        <taxon>Rhabditina</taxon>
        <taxon>Rhabditomorpha</taxon>
        <taxon>Strongyloidea</taxon>
        <taxon>Ancylostomatidae</taxon>
        <taxon>Ancylostomatinae</taxon>
        <taxon>Ancylostoma</taxon>
    </lineage>
</organism>
<dbReference type="Proteomes" id="UP000024635">
    <property type="component" value="Unassembled WGS sequence"/>
</dbReference>
<gene>
    <name evidence="2" type="primary">Acey_s0154.g3022</name>
    <name evidence="2" type="ORF">Y032_0154g3022</name>
</gene>
<comment type="caution">
    <text evidence="2">The sequence shown here is derived from an EMBL/GenBank/DDBJ whole genome shotgun (WGS) entry which is preliminary data.</text>
</comment>
<proteinExistence type="predicted"/>
<keyword evidence="1" id="KW-0732">Signal</keyword>
<evidence type="ECO:0000313" key="3">
    <source>
        <dbReference type="Proteomes" id="UP000024635"/>
    </source>
</evidence>
<sequence>MVISVWLVALTTAVLKSECYSNKFCGISLISALQQYAYESVNGADGFEDLRAHYGAGTLRAGVAIIRCRDCRSQHYRGSAKDRFLRAARSRCYLRSANTSALPTLTLIHAMT</sequence>
<accession>A0A016T0D1</accession>
<feature type="signal peptide" evidence="1">
    <location>
        <begin position="1"/>
        <end position="21"/>
    </location>
</feature>
<feature type="chain" id="PRO_5001490183" evidence="1">
    <location>
        <begin position="22"/>
        <end position="112"/>
    </location>
</feature>
<reference evidence="3" key="1">
    <citation type="journal article" date="2015" name="Nat. Genet.">
        <title>The genome and transcriptome of the zoonotic hookworm Ancylostoma ceylanicum identify infection-specific gene families.</title>
        <authorList>
            <person name="Schwarz E.M."/>
            <person name="Hu Y."/>
            <person name="Antoshechkin I."/>
            <person name="Miller M.M."/>
            <person name="Sternberg P.W."/>
            <person name="Aroian R.V."/>
        </authorList>
    </citation>
    <scope>NUCLEOTIDE SEQUENCE</scope>
    <source>
        <strain evidence="3">HY135</strain>
    </source>
</reference>
<dbReference type="EMBL" id="JARK01001490">
    <property type="protein sequence ID" value="EYB96071.1"/>
    <property type="molecule type" value="Genomic_DNA"/>
</dbReference>
<keyword evidence="3" id="KW-1185">Reference proteome</keyword>